<evidence type="ECO:0000313" key="12">
    <source>
        <dbReference type="Proteomes" id="UP000054359"/>
    </source>
</evidence>
<dbReference type="Pfam" id="PF00019">
    <property type="entry name" value="TGF_beta"/>
    <property type="match status" value="1"/>
</dbReference>
<evidence type="ECO:0000256" key="9">
    <source>
        <dbReference type="SAM" id="MobiDB-lite"/>
    </source>
</evidence>
<feature type="compositionally biased region" description="Acidic residues" evidence="9">
    <location>
        <begin position="185"/>
        <end position="199"/>
    </location>
</feature>
<dbReference type="InterPro" id="IPR001839">
    <property type="entry name" value="TGF-b_C"/>
</dbReference>
<keyword evidence="4" id="KW-0732">Signal</keyword>
<dbReference type="EMBL" id="KK119166">
    <property type="protein sequence ID" value="KFM74932.1"/>
    <property type="molecule type" value="Genomic_DNA"/>
</dbReference>
<dbReference type="CDD" id="cd13763">
    <property type="entry name" value="TGF_beta_BMP3_like"/>
    <property type="match status" value="1"/>
</dbReference>
<dbReference type="SMART" id="SM00204">
    <property type="entry name" value="TGFB"/>
    <property type="match status" value="1"/>
</dbReference>
<dbReference type="InterPro" id="IPR017948">
    <property type="entry name" value="TGFb_CS"/>
</dbReference>
<feature type="region of interest" description="Disordered" evidence="9">
    <location>
        <begin position="179"/>
        <end position="199"/>
    </location>
</feature>
<dbReference type="GO" id="GO:0005125">
    <property type="term" value="F:cytokine activity"/>
    <property type="evidence" value="ECO:0007669"/>
    <property type="project" value="TreeGrafter"/>
</dbReference>
<comment type="similarity">
    <text evidence="2 8">Belongs to the TGF-beta family.</text>
</comment>
<evidence type="ECO:0000259" key="10">
    <source>
        <dbReference type="PROSITE" id="PS51362"/>
    </source>
</evidence>
<dbReference type="AlphaFoldDB" id="A0A087UC43"/>
<evidence type="ECO:0000256" key="3">
    <source>
        <dbReference type="ARBA" id="ARBA00022525"/>
    </source>
</evidence>
<protein>
    <submittedName>
        <fullName evidence="11">Bone morphogenetic protein 3B</fullName>
    </submittedName>
</protein>
<reference evidence="11 12" key="1">
    <citation type="submission" date="2013-11" db="EMBL/GenBank/DDBJ databases">
        <title>Genome sequencing of Stegodyphus mimosarum.</title>
        <authorList>
            <person name="Bechsgaard J."/>
        </authorList>
    </citation>
    <scope>NUCLEOTIDE SEQUENCE [LARGE SCALE GENOMIC DNA]</scope>
</reference>
<evidence type="ECO:0000313" key="11">
    <source>
        <dbReference type="EMBL" id="KFM74932.1"/>
    </source>
</evidence>
<evidence type="ECO:0000256" key="5">
    <source>
        <dbReference type="ARBA" id="ARBA00023030"/>
    </source>
</evidence>
<feature type="compositionally biased region" description="Basic and acidic residues" evidence="9">
    <location>
        <begin position="138"/>
        <end position="150"/>
    </location>
</feature>
<dbReference type="PROSITE" id="PS51362">
    <property type="entry name" value="TGF_BETA_2"/>
    <property type="match status" value="1"/>
</dbReference>
<proteinExistence type="inferred from homology"/>
<keyword evidence="5 8" id="KW-0339">Growth factor</keyword>
<dbReference type="Proteomes" id="UP000054359">
    <property type="component" value="Unassembled WGS sequence"/>
</dbReference>
<dbReference type="GO" id="GO:0008083">
    <property type="term" value="F:growth factor activity"/>
    <property type="evidence" value="ECO:0007669"/>
    <property type="project" value="UniProtKB-KW"/>
</dbReference>
<dbReference type="PANTHER" id="PTHR11848:SF270">
    <property type="entry name" value="BONE MORPHOGENETIC PROTEIN 3-LIKE"/>
    <property type="match status" value="1"/>
</dbReference>
<feature type="domain" description="TGF-beta family profile" evidence="10">
    <location>
        <begin position="158"/>
        <end position="306"/>
    </location>
</feature>
<dbReference type="OMA" id="GWWRMND"/>
<dbReference type="STRING" id="407821.A0A087UC43"/>
<dbReference type="OrthoDB" id="5987191at2759"/>
<evidence type="ECO:0000256" key="1">
    <source>
        <dbReference type="ARBA" id="ARBA00004613"/>
    </source>
</evidence>
<gene>
    <name evidence="11" type="ORF">X975_08460</name>
</gene>
<evidence type="ECO:0000256" key="6">
    <source>
        <dbReference type="ARBA" id="ARBA00023157"/>
    </source>
</evidence>
<dbReference type="SUPFAM" id="SSF57501">
    <property type="entry name" value="Cystine-knot cytokines"/>
    <property type="match status" value="1"/>
</dbReference>
<dbReference type="FunFam" id="2.10.90.10:FF:000001">
    <property type="entry name" value="Bone morphogenetic protein 4"/>
    <property type="match status" value="1"/>
</dbReference>
<dbReference type="Gene3D" id="2.10.90.10">
    <property type="entry name" value="Cystine-knot cytokines"/>
    <property type="match status" value="1"/>
</dbReference>
<name>A0A087UC43_STEMI</name>
<keyword evidence="12" id="KW-1185">Reference proteome</keyword>
<evidence type="ECO:0000256" key="8">
    <source>
        <dbReference type="RuleBase" id="RU000354"/>
    </source>
</evidence>
<dbReference type="InterPro" id="IPR015615">
    <property type="entry name" value="TGF-beta-rel"/>
</dbReference>
<sequence>MAIDVLDLSRPLRPKVESIPLSRMQPTGWQTLDLTDSIIACLEGEAEQHHLVGIAVKRPENVDIDDMVSQPFLVLFSEDDDHLDIQELDRGREDARFKREILDNELPDYPSENVDGSLLEVQARLKYKPLDSTIVPRPEARKVSKADMEKHRKRRRRRRRKDRRLPYAWGKGWWRMNDLKSGPGDEGDEEDDDDDDEDNDQLICQKRKMIVSFTDIGWGDWIISPKTFDASYCSGVCPHPLKKSVQSSNHATIQSLVQSLGLKKGVPGLCCVPNSLSPVSLLYYDQNRNVVLKSYPNMSVETCSCR</sequence>
<evidence type="ECO:0000256" key="2">
    <source>
        <dbReference type="ARBA" id="ARBA00006656"/>
    </source>
</evidence>
<organism evidence="11 12">
    <name type="scientific">Stegodyphus mimosarum</name>
    <name type="common">African social velvet spider</name>
    <dbReference type="NCBI Taxonomy" id="407821"/>
    <lineage>
        <taxon>Eukaryota</taxon>
        <taxon>Metazoa</taxon>
        <taxon>Ecdysozoa</taxon>
        <taxon>Arthropoda</taxon>
        <taxon>Chelicerata</taxon>
        <taxon>Arachnida</taxon>
        <taxon>Araneae</taxon>
        <taxon>Araneomorphae</taxon>
        <taxon>Entelegynae</taxon>
        <taxon>Eresoidea</taxon>
        <taxon>Eresidae</taxon>
        <taxon>Stegodyphus</taxon>
    </lineage>
</organism>
<dbReference type="PANTHER" id="PTHR11848">
    <property type="entry name" value="TGF-BETA FAMILY"/>
    <property type="match status" value="1"/>
</dbReference>
<dbReference type="PRINTS" id="PR00669">
    <property type="entry name" value="INHIBINA"/>
</dbReference>
<evidence type="ECO:0000256" key="7">
    <source>
        <dbReference type="ARBA" id="ARBA00023180"/>
    </source>
</evidence>
<feature type="non-terminal residue" evidence="11">
    <location>
        <position position="306"/>
    </location>
</feature>
<keyword evidence="3" id="KW-0964">Secreted</keyword>
<evidence type="ECO:0000256" key="4">
    <source>
        <dbReference type="ARBA" id="ARBA00022729"/>
    </source>
</evidence>
<feature type="compositionally biased region" description="Basic residues" evidence="9">
    <location>
        <begin position="151"/>
        <end position="161"/>
    </location>
</feature>
<keyword evidence="7" id="KW-0325">Glycoprotein</keyword>
<dbReference type="GO" id="GO:0005615">
    <property type="term" value="C:extracellular space"/>
    <property type="evidence" value="ECO:0007669"/>
    <property type="project" value="TreeGrafter"/>
</dbReference>
<dbReference type="InterPro" id="IPR029034">
    <property type="entry name" value="Cystine-knot_cytokine"/>
</dbReference>
<keyword evidence="6" id="KW-1015">Disulfide bond</keyword>
<dbReference type="PROSITE" id="PS00250">
    <property type="entry name" value="TGF_BETA_1"/>
    <property type="match status" value="1"/>
</dbReference>
<comment type="subcellular location">
    <subcellularLocation>
        <location evidence="1">Secreted</location>
    </subcellularLocation>
</comment>
<accession>A0A087UC43</accession>
<feature type="region of interest" description="Disordered" evidence="9">
    <location>
        <begin position="136"/>
        <end position="161"/>
    </location>
</feature>